<evidence type="ECO:0000313" key="1">
    <source>
        <dbReference type="EMBL" id="KRX18000.1"/>
    </source>
</evidence>
<dbReference type="OrthoDB" id="122438at2759"/>
<dbReference type="PANTHER" id="PTHR47272">
    <property type="entry name" value="DDE_TNP_1_7 DOMAIN-CONTAINING PROTEIN"/>
    <property type="match status" value="1"/>
</dbReference>
<sequence>MIPFTPRKPRRWEFKLFSRCGISGMPYNLLFYVLCRPKQRLKEQGIWTRYIIKSNRLRGCLLMSEQALKDSDQGTTNFRTTMARDIIAVAWYDNRRVTLISIYLGFNQ</sequence>
<organism evidence="1 2">
    <name type="scientific">Trichinella nelsoni</name>
    <dbReference type="NCBI Taxonomy" id="6336"/>
    <lineage>
        <taxon>Eukaryota</taxon>
        <taxon>Metazoa</taxon>
        <taxon>Ecdysozoa</taxon>
        <taxon>Nematoda</taxon>
        <taxon>Enoplea</taxon>
        <taxon>Dorylaimia</taxon>
        <taxon>Trichinellida</taxon>
        <taxon>Trichinellidae</taxon>
        <taxon>Trichinella</taxon>
    </lineage>
</organism>
<dbReference type="AlphaFoldDB" id="A0A0V0RU31"/>
<reference evidence="1 2" key="1">
    <citation type="submission" date="2015-01" db="EMBL/GenBank/DDBJ databases">
        <title>Evolution of Trichinella species and genotypes.</title>
        <authorList>
            <person name="Korhonen P.K."/>
            <person name="Edoardo P."/>
            <person name="Giuseppe L.R."/>
            <person name="Gasser R.B."/>
        </authorList>
    </citation>
    <scope>NUCLEOTIDE SEQUENCE [LARGE SCALE GENOMIC DNA]</scope>
    <source>
        <strain evidence="1">ISS37</strain>
    </source>
</reference>
<keyword evidence="2" id="KW-1185">Reference proteome</keyword>
<protein>
    <recommendedName>
        <fullName evidence="3">PiggyBac transposable element-derived protein domain-containing protein</fullName>
    </recommendedName>
</protein>
<comment type="caution">
    <text evidence="1">The sequence shown here is derived from an EMBL/GenBank/DDBJ whole genome shotgun (WGS) entry which is preliminary data.</text>
</comment>
<name>A0A0V0RU31_9BILA</name>
<evidence type="ECO:0000313" key="2">
    <source>
        <dbReference type="Proteomes" id="UP000054630"/>
    </source>
</evidence>
<dbReference type="Proteomes" id="UP000054630">
    <property type="component" value="Unassembled WGS sequence"/>
</dbReference>
<dbReference type="PANTHER" id="PTHR47272:SF1">
    <property type="entry name" value="PIGGYBAC TRANSPOSABLE ELEMENT-DERIVED PROTEIN 3-LIKE"/>
    <property type="match status" value="1"/>
</dbReference>
<gene>
    <name evidence="1" type="ORF">T07_3674</name>
</gene>
<evidence type="ECO:0008006" key="3">
    <source>
        <dbReference type="Google" id="ProtNLM"/>
    </source>
</evidence>
<accession>A0A0V0RU31</accession>
<proteinExistence type="predicted"/>
<dbReference type="EMBL" id="JYDL01000079">
    <property type="protein sequence ID" value="KRX18000.1"/>
    <property type="molecule type" value="Genomic_DNA"/>
</dbReference>